<dbReference type="EMBL" id="FWWW01000057">
    <property type="protein sequence ID" value="SMB92021.1"/>
    <property type="molecule type" value="Genomic_DNA"/>
</dbReference>
<dbReference type="OrthoDB" id="875162at2"/>
<organism evidence="1 2">
    <name type="scientific">Hymenobacter roseosalivarius DSM 11622</name>
    <dbReference type="NCBI Taxonomy" id="645990"/>
    <lineage>
        <taxon>Bacteria</taxon>
        <taxon>Pseudomonadati</taxon>
        <taxon>Bacteroidota</taxon>
        <taxon>Cytophagia</taxon>
        <taxon>Cytophagales</taxon>
        <taxon>Hymenobacteraceae</taxon>
        <taxon>Hymenobacter</taxon>
    </lineage>
</organism>
<proteinExistence type="predicted"/>
<keyword evidence="2" id="KW-1185">Reference proteome</keyword>
<gene>
    <name evidence="1" type="ORF">SAMN00120144_2512</name>
</gene>
<protein>
    <submittedName>
        <fullName evidence="1">Uncharacterized protein</fullName>
    </submittedName>
</protein>
<accession>A0A1W1VG43</accession>
<name>A0A1W1VG43_9BACT</name>
<dbReference type="RefSeq" id="WP_084444706.1">
    <property type="nucleotide sequence ID" value="NZ_FWWW01000057.1"/>
</dbReference>
<dbReference type="Proteomes" id="UP000192266">
    <property type="component" value="Unassembled WGS sequence"/>
</dbReference>
<evidence type="ECO:0000313" key="1">
    <source>
        <dbReference type="EMBL" id="SMB92021.1"/>
    </source>
</evidence>
<dbReference type="AlphaFoldDB" id="A0A1W1VG43"/>
<sequence>MNKRVLLPIQANDPLAKLFNAYMQGLRTSELMYLPRETMRECQEAFTREAAGEVLDISIVDQARRYFELTVVSNSLSDMHCNIGDAIALLEGFFADYGGDVNAFAIQNRMNKVKEYGGDDSDWYLDTEAEEENQWKIRYTDDPEALKGYTLHDELSGCFNGYGEIRGEYIGTSGPEDFASHTVLVRGQTEFSLRKMLSLYDPGYAEEAVLYQQADGSYTALPLADQIEHELNEDINNDHLANLFEAVLHSKVEVRQYYDSMPQDVSNYQILLQKLKMIQNVKVKY</sequence>
<evidence type="ECO:0000313" key="2">
    <source>
        <dbReference type="Proteomes" id="UP000192266"/>
    </source>
</evidence>
<reference evidence="1 2" key="1">
    <citation type="submission" date="2017-04" db="EMBL/GenBank/DDBJ databases">
        <authorList>
            <person name="Afonso C.L."/>
            <person name="Miller P.J."/>
            <person name="Scott M.A."/>
            <person name="Spackman E."/>
            <person name="Goraichik I."/>
            <person name="Dimitrov K.M."/>
            <person name="Suarez D.L."/>
            <person name="Swayne D.E."/>
        </authorList>
    </citation>
    <scope>NUCLEOTIDE SEQUENCE [LARGE SCALE GENOMIC DNA]</scope>
    <source>
        <strain evidence="1 2">DSM 11622</strain>
    </source>
</reference>